<reference evidence="7 8" key="1">
    <citation type="submission" date="2015-05" db="EMBL/GenBank/DDBJ databases">
        <title>Draft genome sequence of Microvirga vignae strain BR3299, a novel nitrogen fixing bacteria isolated from Brazil semi-aired region.</title>
        <authorList>
            <person name="Zilli J.E."/>
            <person name="Passos S.R."/>
            <person name="Leite J."/>
            <person name="Baldani J.I."/>
            <person name="Xavier G.R."/>
            <person name="Rumjaneck N.G."/>
            <person name="Simoes-Araujo J.L."/>
        </authorList>
    </citation>
    <scope>NUCLEOTIDE SEQUENCE [LARGE SCALE GENOMIC DNA]</scope>
    <source>
        <strain evidence="7 8">BR3299</strain>
    </source>
</reference>
<keyword evidence="8" id="KW-1185">Reference proteome</keyword>
<evidence type="ECO:0000256" key="4">
    <source>
        <dbReference type="ARBA" id="ARBA00061401"/>
    </source>
</evidence>
<dbReference type="PATRIC" id="fig|1225564.3.peg.3030"/>
<feature type="binding site" evidence="6">
    <location>
        <position position="180"/>
    </location>
    <ligand>
        <name>Fe cation</name>
        <dbReference type="ChEBI" id="CHEBI:24875"/>
        <label>1</label>
    </ligand>
</feature>
<dbReference type="FunFam" id="3.60.21.10:FF:000016">
    <property type="entry name" value="Putative metallophosphoesterase"/>
    <property type="match status" value="1"/>
</dbReference>
<dbReference type="Proteomes" id="UP000035489">
    <property type="component" value="Unassembled WGS sequence"/>
</dbReference>
<dbReference type="Gene3D" id="3.60.21.10">
    <property type="match status" value="1"/>
</dbReference>
<dbReference type="RefSeq" id="WP_047189196.1">
    <property type="nucleotide sequence ID" value="NZ_LCYG01000028.1"/>
</dbReference>
<name>A0A0H1RDI7_9HYPH</name>
<evidence type="ECO:0000313" key="8">
    <source>
        <dbReference type="Proteomes" id="UP000035489"/>
    </source>
</evidence>
<dbReference type="Pfam" id="PF13277">
    <property type="entry name" value="YmdB"/>
    <property type="match status" value="1"/>
</dbReference>
<feature type="binding site" evidence="6">
    <location>
        <position position="67"/>
    </location>
    <ligand>
        <name>Fe cation</name>
        <dbReference type="ChEBI" id="CHEBI:24875"/>
        <label>2</label>
    </ligand>
</feature>
<feature type="active site" description="Proton donor" evidence="5">
    <location>
        <position position="68"/>
    </location>
</feature>
<keyword evidence="3" id="KW-0408">Iron</keyword>
<dbReference type="PIRSF" id="PIRSF004789">
    <property type="entry name" value="DR1281"/>
    <property type="match status" value="1"/>
</dbReference>
<dbReference type="PANTHER" id="PTHR36303:SF1">
    <property type="entry name" value="2',3'-CYCLIC-NUCLEOTIDE 2'-PHOSPHODIESTERASE"/>
    <property type="match status" value="1"/>
</dbReference>
<dbReference type="OrthoDB" id="9801109at2"/>
<accession>A0A0H1RDI7</accession>
<dbReference type="SUPFAM" id="SSF56300">
    <property type="entry name" value="Metallo-dependent phosphatases"/>
    <property type="match status" value="1"/>
</dbReference>
<gene>
    <name evidence="7" type="ORF">AA309_11665</name>
</gene>
<dbReference type="InterPro" id="IPR005235">
    <property type="entry name" value="YmdB-like"/>
</dbReference>
<keyword evidence="2" id="KW-0378">Hydrolase</keyword>
<dbReference type="NCBIfam" id="TIGR00282">
    <property type="entry name" value="TIGR00282 family metallophosphoesterase"/>
    <property type="match status" value="1"/>
</dbReference>
<comment type="similarity">
    <text evidence="4">Belongs to the YmdB-like family.</text>
</comment>
<dbReference type="GO" id="GO:0046872">
    <property type="term" value="F:metal ion binding"/>
    <property type="evidence" value="ECO:0007669"/>
    <property type="project" value="UniProtKB-KW"/>
</dbReference>
<keyword evidence="1 6" id="KW-0479">Metal-binding</keyword>
<dbReference type="EMBL" id="LCYG01000028">
    <property type="protein sequence ID" value="KLK92901.1"/>
    <property type="molecule type" value="Genomic_DNA"/>
</dbReference>
<feature type="binding site" evidence="6">
    <location>
        <position position="8"/>
    </location>
    <ligand>
        <name>Fe cation</name>
        <dbReference type="ChEBI" id="CHEBI:24875"/>
        <label>1</label>
    </ligand>
</feature>
<evidence type="ECO:0000256" key="6">
    <source>
        <dbReference type="PIRSR" id="PIRSR004789-51"/>
    </source>
</evidence>
<feature type="binding site" evidence="6">
    <location>
        <position position="153"/>
    </location>
    <ligand>
        <name>Fe cation</name>
        <dbReference type="ChEBI" id="CHEBI:24875"/>
        <label>2</label>
    </ligand>
</feature>
<dbReference type="STRING" id="1225564.AA309_11665"/>
<protein>
    <submittedName>
        <fullName evidence="7">Metallophosphoesterase</fullName>
    </submittedName>
</protein>
<dbReference type="AlphaFoldDB" id="A0A0H1RDI7"/>
<evidence type="ECO:0000313" key="7">
    <source>
        <dbReference type="EMBL" id="KLK92901.1"/>
    </source>
</evidence>
<feature type="binding site" evidence="6">
    <location>
        <position position="40"/>
    </location>
    <ligand>
        <name>Fe cation</name>
        <dbReference type="ChEBI" id="CHEBI:24875"/>
        <label>1</label>
    </ligand>
</feature>
<dbReference type="CDD" id="cd07382">
    <property type="entry name" value="MPP_DR1281"/>
    <property type="match status" value="1"/>
</dbReference>
<feature type="binding site" evidence="6">
    <location>
        <position position="39"/>
    </location>
    <ligand>
        <name>Fe cation</name>
        <dbReference type="ChEBI" id="CHEBI:24875"/>
        <label>1</label>
    </ligand>
</feature>
<dbReference type="InterPro" id="IPR029052">
    <property type="entry name" value="Metallo-depent_PP-like"/>
</dbReference>
<sequence length="273" mass="29736">MRLLFLGDIVGRAGRNAVIERLPGLRERWSLDCVVINGENSAGGFGITETICDEILNAGADAITLGNHSWDQRETLVFIERQPKLLRPMNYPLGTPGRGANLIDTRSGHRVLVVQVMGRLYMDPLDDPFVAVDQALEDCPLGQVADAIIVDIHAEATSEKEAMGYYLDGRASLVVGTHTHVPTADHRVLPGGTAYMSDAGMCGDYDSVLGMQKEEAIRRFIQKTPGTRLEPGLGEGTLSGIAVETDDRTGLALRVAAVRLGPNLEETWPRFWD</sequence>
<evidence type="ECO:0000256" key="2">
    <source>
        <dbReference type="ARBA" id="ARBA00022801"/>
    </source>
</evidence>
<evidence type="ECO:0000256" key="5">
    <source>
        <dbReference type="PIRSR" id="PIRSR004789-50"/>
    </source>
</evidence>
<organism evidence="7 8">
    <name type="scientific">Microvirga vignae</name>
    <dbReference type="NCBI Taxonomy" id="1225564"/>
    <lineage>
        <taxon>Bacteria</taxon>
        <taxon>Pseudomonadati</taxon>
        <taxon>Pseudomonadota</taxon>
        <taxon>Alphaproteobacteria</taxon>
        <taxon>Hyphomicrobiales</taxon>
        <taxon>Methylobacteriaceae</taxon>
        <taxon>Microvirga</taxon>
    </lineage>
</organism>
<feature type="binding site" evidence="6">
    <location>
        <position position="178"/>
    </location>
    <ligand>
        <name>Fe cation</name>
        <dbReference type="ChEBI" id="CHEBI:24875"/>
        <label>2</label>
    </ligand>
</feature>
<evidence type="ECO:0000256" key="1">
    <source>
        <dbReference type="ARBA" id="ARBA00022723"/>
    </source>
</evidence>
<proteinExistence type="inferred from homology"/>
<evidence type="ECO:0000256" key="3">
    <source>
        <dbReference type="ARBA" id="ARBA00023004"/>
    </source>
</evidence>
<dbReference type="PANTHER" id="PTHR36303">
    <property type="entry name" value="2',3'-CYCLIC-NUCLEOTIDE 2'-PHOSPHODIESTERASE"/>
    <property type="match status" value="1"/>
</dbReference>
<feature type="binding site" evidence="6">
    <location>
        <position position="39"/>
    </location>
    <ligand>
        <name>Fe cation</name>
        <dbReference type="ChEBI" id="CHEBI:24875"/>
        <label>2</label>
    </ligand>
</feature>
<dbReference type="GO" id="GO:0004113">
    <property type="term" value="F:2',3'-cyclic-nucleotide 3'-phosphodiesterase activity"/>
    <property type="evidence" value="ECO:0007669"/>
    <property type="project" value="TreeGrafter"/>
</dbReference>
<comment type="caution">
    <text evidence="7">The sequence shown here is derived from an EMBL/GenBank/DDBJ whole genome shotgun (WGS) entry which is preliminary data.</text>
</comment>